<dbReference type="PANTHER" id="PTHR15346">
    <property type="entry name" value="DYNACTIN SUBUNIT"/>
    <property type="match status" value="1"/>
</dbReference>
<evidence type="ECO:0000256" key="4">
    <source>
        <dbReference type="ARBA" id="ARBA00023017"/>
    </source>
</evidence>
<keyword evidence="3" id="KW-0963">Cytoplasm</keyword>
<dbReference type="GO" id="GO:0005737">
    <property type="term" value="C:cytoplasm"/>
    <property type="evidence" value="ECO:0007669"/>
    <property type="project" value="UniProtKB-SubCell"/>
</dbReference>
<dbReference type="CTD" id="44086"/>
<organism evidence="6 7">
    <name type="scientific">Temnothorax curvispinosus</name>
    <dbReference type="NCBI Taxonomy" id="300111"/>
    <lineage>
        <taxon>Eukaryota</taxon>
        <taxon>Metazoa</taxon>
        <taxon>Ecdysozoa</taxon>
        <taxon>Arthropoda</taxon>
        <taxon>Hexapoda</taxon>
        <taxon>Insecta</taxon>
        <taxon>Pterygota</taxon>
        <taxon>Neoptera</taxon>
        <taxon>Endopterygota</taxon>
        <taxon>Hymenoptera</taxon>
        <taxon>Apocrita</taxon>
        <taxon>Aculeata</taxon>
        <taxon>Formicoidea</taxon>
        <taxon>Formicidae</taxon>
        <taxon>Myrmicinae</taxon>
        <taxon>Temnothorax</taxon>
    </lineage>
</organism>
<evidence type="ECO:0000256" key="5">
    <source>
        <dbReference type="SAM" id="Coils"/>
    </source>
</evidence>
<evidence type="ECO:0000256" key="1">
    <source>
        <dbReference type="ARBA" id="ARBA00004496"/>
    </source>
</evidence>
<dbReference type="Pfam" id="PF04912">
    <property type="entry name" value="Dynamitin"/>
    <property type="match status" value="1"/>
</dbReference>
<sequence length="450" mass="50881">MCDCGCVSKTLSKFWTILRNTPHLSLSLFLIISEQFAELREMADPKYADLPGIAYDQLDVYETSDLPESEQMRMYCEDEPDTSCVEKLHISAKEAFNKFKGKQILGKPVDFSDRLSSKPRTGYKFGDDGDWELVGEGEKETPLQKFQRLQCEVKELYEEVNELKEKSKDEEEIKSASEIISQARQIEKQLVSLKLEECLGPDVVASLSDPQGTILRQLISQIELFKQTSVPLSKSSESKKTGESVEPGVLKYQMMYLPEKARMQEAARIAQLEQRLCCLENIIGTSNDKLSKFSQNLKCQGVMEAVQQLEAKAALLDVNQLDTIETRLGTLIYRMDSIAQKKATTEQESEQEQKISEMYEIMKKTDAISQILPQTVERLLALSDIHQQAAAFSKSLIKLEELQVEISSGLESNKSMLKGVQESFASNMEVIKGNIALLDERIKKLNKSLK</sequence>
<dbReference type="GO" id="GO:0007017">
    <property type="term" value="P:microtubule-based process"/>
    <property type="evidence" value="ECO:0007669"/>
    <property type="project" value="InterPro"/>
</dbReference>
<comment type="subcellular location">
    <subcellularLocation>
        <location evidence="1">Cytoplasm</location>
    </subcellularLocation>
</comment>
<dbReference type="Proteomes" id="UP000504618">
    <property type="component" value="Unplaced"/>
</dbReference>
<evidence type="ECO:0000256" key="3">
    <source>
        <dbReference type="ARBA" id="ARBA00022490"/>
    </source>
</evidence>
<dbReference type="AlphaFoldDB" id="A0A6J1QD55"/>
<comment type="similarity">
    <text evidence="2">Belongs to the dynactin subunit 2 family.</text>
</comment>
<keyword evidence="4" id="KW-0243">Dynein</keyword>
<evidence type="ECO:0000256" key="2">
    <source>
        <dbReference type="ARBA" id="ARBA00006176"/>
    </source>
</evidence>
<dbReference type="GeneID" id="112460046"/>
<dbReference type="OrthoDB" id="4977at2759"/>
<accession>A0A6J1QD55</accession>
<keyword evidence="6" id="KW-1185">Reference proteome</keyword>
<evidence type="ECO:0000313" key="6">
    <source>
        <dbReference type="Proteomes" id="UP000504618"/>
    </source>
</evidence>
<keyword evidence="5" id="KW-0175">Coiled coil</keyword>
<dbReference type="GO" id="GO:0030286">
    <property type="term" value="C:dynein complex"/>
    <property type="evidence" value="ECO:0007669"/>
    <property type="project" value="UniProtKB-KW"/>
</dbReference>
<gene>
    <name evidence="7" type="primary">LOC112460046</name>
</gene>
<dbReference type="InterPro" id="IPR028133">
    <property type="entry name" value="Dynamitin"/>
</dbReference>
<proteinExistence type="inferred from homology"/>
<feature type="coiled-coil region" evidence="5">
    <location>
        <begin position="146"/>
        <end position="196"/>
    </location>
</feature>
<name>A0A6J1QD55_9HYME</name>
<reference evidence="7" key="1">
    <citation type="submission" date="2025-08" db="UniProtKB">
        <authorList>
            <consortium name="RefSeq"/>
        </authorList>
    </citation>
    <scope>IDENTIFICATION</scope>
    <source>
        <tissue evidence="7">Whole body</tissue>
    </source>
</reference>
<dbReference type="RefSeq" id="XP_024880244.1">
    <property type="nucleotide sequence ID" value="XM_025024476.1"/>
</dbReference>
<dbReference type="GO" id="GO:0005869">
    <property type="term" value="C:dynactin complex"/>
    <property type="evidence" value="ECO:0007669"/>
    <property type="project" value="InterPro"/>
</dbReference>
<evidence type="ECO:0000313" key="7">
    <source>
        <dbReference type="RefSeq" id="XP_024880244.1"/>
    </source>
</evidence>
<protein>
    <submittedName>
        <fullName evidence="7">Dynactin subunit 2</fullName>
    </submittedName>
</protein>